<dbReference type="AlphaFoldDB" id="A0A6J4VLG5"/>
<evidence type="ECO:0000256" key="1">
    <source>
        <dbReference type="SAM" id="MobiDB-lite"/>
    </source>
</evidence>
<sequence length="198" mass="21259">MSTGGPDLEAIRDGLAAQLARCAEVLAAARDDAAILAVRDLLLDIQFENRALITAAEERLGAFSGEDDPRAVAARAEELIEQAEGLQDAWESRVDLLLEAGFDNARIPEFFDDALADPDGVALLDDVFTGLPGDMDQTVEMLEWSKRYLLSLLGAPAGEAGGGHEGGRAVEPAREREGGRGRRRDDGHGAGTDRQHRR</sequence>
<feature type="region of interest" description="Disordered" evidence="1">
    <location>
        <begin position="157"/>
        <end position="198"/>
    </location>
</feature>
<accession>A0A6J4VLG5</accession>
<gene>
    <name evidence="2" type="ORF">AVDCRST_MAG88-3431</name>
</gene>
<dbReference type="EMBL" id="CADCWM010000825">
    <property type="protein sequence ID" value="CAA9581797.1"/>
    <property type="molecule type" value="Genomic_DNA"/>
</dbReference>
<feature type="compositionally biased region" description="Basic and acidic residues" evidence="1">
    <location>
        <begin position="165"/>
        <end position="198"/>
    </location>
</feature>
<organism evidence="2">
    <name type="scientific">uncultured Thermomicrobiales bacterium</name>
    <dbReference type="NCBI Taxonomy" id="1645740"/>
    <lineage>
        <taxon>Bacteria</taxon>
        <taxon>Pseudomonadati</taxon>
        <taxon>Thermomicrobiota</taxon>
        <taxon>Thermomicrobia</taxon>
        <taxon>Thermomicrobiales</taxon>
        <taxon>environmental samples</taxon>
    </lineage>
</organism>
<proteinExistence type="predicted"/>
<reference evidence="2" key="1">
    <citation type="submission" date="2020-02" db="EMBL/GenBank/DDBJ databases">
        <authorList>
            <person name="Meier V. D."/>
        </authorList>
    </citation>
    <scope>NUCLEOTIDE SEQUENCE</scope>
    <source>
        <strain evidence="2">AVDCRST_MAG88</strain>
    </source>
</reference>
<name>A0A6J4VLG5_9BACT</name>
<evidence type="ECO:0000313" key="2">
    <source>
        <dbReference type="EMBL" id="CAA9581797.1"/>
    </source>
</evidence>
<protein>
    <submittedName>
        <fullName evidence="2">Uncharacterized protein</fullName>
    </submittedName>
</protein>